<protein>
    <submittedName>
        <fullName evidence="1">VgrG protein</fullName>
    </submittedName>
</protein>
<dbReference type="PATRIC" id="fig|68892.8.peg.1072"/>
<sequence>MTDKDGNLVWFGNYTGWGRMKEETKVTDSAYQPFRLQNQYADRETGLYYNFFRYYEPDAGRFVNQDPIGLLGGDNLYLQ</sequence>
<dbReference type="InterPro" id="IPR050708">
    <property type="entry name" value="T6SS_VgrG/RHS"/>
</dbReference>
<dbReference type="RefSeq" id="WP_080929490.1">
    <property type="nucleotide sequence ID" value="NZ_JYGT01000010.1"/>
</dbReference>
<dbReference type="AlphaFoldDB" id="A0A139RF60"/>
<accession>A0A139RF60</accession>
<comment type="caution">
    <text evidence="1">The sequence shown here is derived from an EMBL/GenBank/DDBJ whole genome shotgun (WGS) entry which is preliminary data.</text>
</comment>
<proteinExistence type="predicted"/>
<dbReference type="PANTHER" id="PTHR32305">
    <property type="match status" value="1"/>
</dbReference>
<organism evidence="1 2">
    <name type="scientific">Streptococcus infantis</name>
    <dbReference type="NCBI Taxonomy" id="68892"/>
    <lineage>
        <taxon>Bacteria</taxon>
        <taxon>Bacillati</taxon>
        <taxon>Bacillota</taxon>
        <taxon>Bacilli</taxon>
        <taxon>Lactobacillales</taxon>
        <taxon>Streptococcaceae</taxon>
        <taxon>Streptococcus</taxon>
    </lineage>
</organism>
<dbReference type="EMBL" id="LQZF01000111">
    <property type="protein sequence ID" value="KXU13351.1"/>
    <property type="molecule type" value="Genomic_DNA"/>
</dbReference>
<dbReference type="Gene3D" id="2.180.10.10">
    <property type="entry name" value="RHS repeat-associated core"/>
    <property type="match status" value="1"/>
</dbReference>
<evidence type="ECO:0000313" key="2">
    <source>
        <dbReference type="Proteomes" id="UP000072578"/>
    </source>
</evidence>
<reference evidence="1 2" key="1">
    <citation type="submission" date="2016-01" db="EMBL/GenBank/DDBJ databases">
        <title>Highly variable Streptococcus oralis are common among viridans streptococci isolated from primates.</title>
        <authorList>
            <person name="Denapaite D."/>
            <person name="Rieger M."/>
            <person name="Koendgen S."/>
            <person name="Brueckner R."/>
            <person name="Ochigava I."/>
            <person name="Kappeler P."/>
            <person name="Maetz-Rensing K."/>
            <person name="Leendertz F."/>
            <person name="Hakenbeck R."/>
        </authorList>
    </citation>
    <scope>NUCLEOTIDE SEQUENCE [LARGE SCALE GENOMIC DNA]</scope>
    <source>
        <strain evidence="1 2">DD18</strain>
    </source>
</reference>
<dbReference type="Proteomes" id="UP000072578">
    <property type="component" value="Unassembled WGS sequence"/>
</dbReference>
<dbReference type="NCBIfam" id="TIGR03696">
    <property type="entry name" value="Rhs_assc_core"/>
    <property type="match status" value="1"/>
</dbReference>
<gene>
    <name evidence="1" type="ORF">SINDD18_00957</name>
</gene>
<dbReference type="InterPro" id="IPR022385">
    <property type="entry name" value="Rhs_assc_core"/>
</dbReference>
<name>A0A139RF60_9STRE</name>
<evidence type="ECO:0000313" key="1">
    <source>
        <dbReference type="EMBL" id="KXU13351.1"/>
    </source>
</evidence>
<dbReference type="PANTHER" id="PTHR32305:SF15">
    <property type="entry name" value="PROTEIN RHSA-RELATED"/>
    <property type="match status" value="1"/>
</dbReference>